<accession>A0ABS3KKR8</accession>
<evidence type="ECO:0000313" key="2">
    <source>
        <dbReference type="Proteomes" id="UP001518989"/>
    </source>
</evidence>
<reference evidence="1 2" key="1">
    <citation type="submission" date="2020-09" db="EMBL/GenBank/DDBJ databases">
        <title>Roseomonas.</title>
        <authorList>
            <person name="Zhu W."/>
        </authorList>
    </citation>
    <scope>NUCLEOTIDE SEQUENCE [LARGE SCALE GENOMIC DNA]</scope>
    <source>
        <strain evidence="1 2">573</strain>
    </source>
</reference>
<protein>
    <submittedName>
        <fullName evidence="1">Uncharacterized protein</fullName>
    </submittedName>
</protein>
<evidence type="ECO:0000313" key="1">
    <source>
        <dbReference type="EMBL" id="MBO1077540.1"/>
    </source>
</evidence>
<dbReference type="Proteomes" id="UP001518989">
    <property type="component" value="Unassembled WGS sequence"/>
</dbReference>
<dbReference type="RefSeq" id="WP_207414970.1">
    <property type="nucleotide sequence ID" value="NZ_CP061177.1"/>
</dbReference>
<keyword evidence="2" id="KW-1185">Reference proteome</keyword>
<gene>
    <name evidence="1" type="ORF">IAI61_00750</name>
</gene>
<name>A0ABS3KKR8_9PROT</name>
<dbReference type="EMBL" id="JACTNG010000001">
    <property type="protein sequence ID" value="MBO1077540.1"/>
    <property type="molecule type" value="Genomic_DNA"/>
</dbReference>
<dbReference type="Pfam" id="PF26541">
    <property type="entry name" value="MafI2"/>
    <property type="match status" value="1"/>
</dbReference>
<proteinExistence type="predicted"/>
<dbReference type="InterPro" id="IPR058702">
    <property type="entry name" value="MafI2-like"/>
</dbReference>
<comment type="caution">
    <text evidence="1">The sequence shown here is derived from an EMBL/GenBank/DDBJ whole genome shotgun (WGS) entry which is preliminary data.</text>
</comment>
<sequence length="168" mass="18150">MARLMPCPSHLSPLPVDWFDTGRDPIGTFRFRGGREAPTTCGMILDLPGGRRFIPARPPGFAAAPWGAEARFEWLADLAWSARRALIGQTPRGLALMLVSLDLRGHRAGLRAVFDRQPAADDEQQIALVEAEVTADFAGCCAVQSELLLAVPGEGPPPAGMVAYRRCE</sequence>
<organism evidence="1 2">
    <name type="scientific">Roseomonas haemaphysalidis</name>
    <dbReference type="NCBI Taxonomy" id="2768162"/>
    <lineage>
        <taxon>Bacteria</taxon>
        <taxon>Pseudomonadati</taxon>
        <taxon>Pseudomonadota</taxon>
        <taxon>Alphaproteobacteria</taxon>
        <taxon>Acetobacterales</taxon>
        <taxon>Roseomonadaceae</taxon>
        <taxon>Roseomonas</taxon>
    </lineage>
</organism>